<protein>
    <recommendedName>
        <fullName evidence="3">RING-type domain-containing protein</fullName>
    </recommendedName>
</protein>
<dbReference type="PROSITE" id="PS50089">
    <property type="entry name" value="ZF_RING_2"/>
    <property type="match status" value="1"/>
</dbReference>
<dbReference type="InterPro" id="IPR001841">
    <property type="entry name" value="Znf_RING"/>
</dbReference>
<evidence type="ECO:0000256" key="1">
    <source>
        <dbReference type="PROSITE-ProRule" id="PRU00175"/>
    </source>
</evidence>
<keyword evidence="2" id="KW-0175">Coiled coil</keyword>
<reference evidence="4" key="1">
    <citation type="submission" date="2015-07" db="EMBL/GenBank/DDBJ databases">
        <title>Adaptation to a free-living lifestyle via gene acquisitions in the diplomonad Trepomonas sp. PC1.</title>
        <authorList>
            <person name="Xu F."/>
            <person name="Jerlstrom-Hultqvist J."/>
            <person name="Kolisko M."/>
            <person name="Simpson A.G.B."/>
            <person name="Roger A.J."/>
            <person name="Svard S.G."/>
            <person name="Andersson J.O."/>
        </authorList>
    </citation>
    <scope>NUCLEOTIDE SEQUENCE</scope>
    <source>
        <strain evidence="4">PC1</strain>
    </source>
</reference>
<dbReference type="EMBL" id="GDID01007517">
    <property type="protein sequence ID" value="JAP89089.1"/>
    <property type="molecule type" value="Transcribed_RNA"/>
</dbReference>
<name>A0A146K0H0_9EUKA</name>
<keyword evidence="1" id="KW-0862">Zinc</keyword>
<evidence type="ECO:0000256" key="2">
    <source>
        <dbReference type="SAM" id="Coils"/>
    </source>
</evidence>
<evidence type="ECO:0000313" key="4">
    <source>
        <dbReference type="EMBL" id="JAP89089.1"/>
    </source>
</evidence>
<dbReference type="GO" id="GO:0008270">
    <property type="term" value="F:zinc ion binding"/>
    <property type="evidence" value="ECO:0007669"/>
    <property type="project" value="UniProtKB-KW"/>
</dbReference>
<sequence length="363" mass="42438">VVDSIRVNFDQNQTSETCRMIFLSELAFQPDLELTIDFLRKIMTFLTDVKPSLVQYENSVLSLIFPLKLIYETGKVLYEFKPSSIDRSNTFTISDYDYLEPSLSYAQLSDLIDKKSEIDREIFIPKVMFEHSEKAFQVLELFKQDIIKICFNEIGKYDLEERSLVICTMAIRILKTLKIEIVRSSSFRHVKLDQFAVISTYNQQIKKKINIKEKIAALKQKNANQEQVLQHIDVQETNQTQKEICSICHEHFVDLTDVVLPICRKQPLLKDQETVVDFCTHQMHLQCCTGLKRCPLCNFEFNSTVAADNAEQLQKIGFAIYQNLVLFNQSVKFQFGKKLIQQKLEQLRYLQKKLDLQIENMED</sequence>
<dbReference type="SUPFAM" id="SSF57850">
    <property type="entry name" value="RING/U-box"/>
    <property type="match status" value="1"/>
</dbReference>
<accession>A0A146K0H0</accession>
<keyword evidence="1" id="KW-0863">Zinc-finger</keyword>
<feature type="coiled-coil region" evidence="2">
    <location>
        <begin position="201"/>
        <end position="235"/>
    </location>
</feature>
<feature type="domain" description="RING-type" evidence="3">
    <location>
        <begin position="245"/>
        <end position="298"/>
    </location>
</feature>
<proteinExistence type="predicted"/>
<organism evidence="4">
    <name type="scientific">Trepomonas sp. PC1</name>
    <dbReference type="NCBI Taxonomy" id="1076344"/>
    <lineage>
        <taxon>Eukaryota</taxon>
        <taxon>Metamonada</taxon>
        <taxon>Diplomonadida</taxon>
        <taxon>Hexamitidae</taxon>
        <taxon>Hexamitinae</taxon>
        <taxon>Trepomonas</taxon>
    </lineage>
</organism>
<keyword evidence="1" id="KW-0479">Metal-binding</keyword>
<feature type="non-terminal residue" evidence="4">
    <location>
        <position position="1"/>
    </location>
</feature>
<gene>
    <name evidence="4" type="ORF">TPC1_31416</name>
</gene>
<dbReference type="AlphaFoldDB" id="A0A146K0H0"/>
<feature type="non-terminal residue" evidence="4">
    <location>
        <position position="363"/>
    </location>
</feature>
<evidence type="ECO:0000259" key="3">
    <source>
        <dbReference type="PROSITE" id="PS50089"/>
    </source>
</evidence>